<dbReference type="Pfam" id="PF16073">
    <property type="entry name" value="SAT"/>
    <property type="match status" value="1"/>
</dbReference>
<evidence type="ECO:0000256" key="8">
    <source>
        <dbReference type="ARBA" id="ARBA00022516"/>
    </source>
</evidence>
<dbReference type="Gene3D" id="1.20.1050.120">
    <property type="match status" value="1"/>
</dbReference>
<organism evidence="30 31">
    <name type="scientific">Calocera cornea HHB12733</name>
    <dbReference type="NCBI Taxonomy" id="1353952"/>
    <lineage>
        <taxon>Eukaryota</taxon>
        <taxon>Fungi</taxon>
        <taxon>Dikarya</taxon>
        <taxon>Basidiomycota</taxon>
        <taxon>Agaricomycotina</taxon>
        <taxon>Dacrymycetes</taxon>
        <taxon>Dacrymycetales</taxon>
        <taxon>Dacrymycetaceae</taxon>
        <taxon>Calocera</taxon>
    </lineage>
</organism>
<evidence type="ECO:0000256" key="11">
    <source>
        <dbReference type="ARBA" id="ARBA00022723"/>
    </source>
</evidence>
<dbReference type="FunFam" id="3.90.25.70:FF:000001">
    <property type="entry name" value="Fatty acid synthase subunit alpha"/>
    <property type="match status" value="1"/>
</dbReference>
<dbReference type="InterPro" id="IPR047224">
    <property type="entry name" value="FAS_alpha_su_C"/>
</dbReference>
<dbReference type="GO" id="GO:0006633">
    <property type="term" value="P:fatty acid biosynthetic process"/>
    <property type="evidence" value="ECO:0007669"/>
    <property type="project" value="UniProtKB-KW"/>
</dbReference>
<dbReference type="InterPro" id="IPR003965">
    <property type="entry name" value="Fatty_acid_synthase"/>
</dbReference>
<evidence type="ECO:0000313" key="30">
    <source>
        <dbReference type="EMBL" id="KZT51809.1"/>
    </source>
</evidence>
<comment type="catalytic activity">
    <reaction evidence="25">
        <text>a (3R)-hydroxyacyl-[ACP] + NADP(+) = a 3-oxoacyl-[ACP] + NADPH + H(+)</text>
        <dbReference type="Rhea" id="RHEA:17397"/>
        <dbReference type="Rhea" id="RHEA-COMP:9916"/>
        <dbReference type="Rhea" id="RHEA-COMP:9945"/>
        <dbReference type="ChEBI" id="CHEBI:15378"/>
        <dbReference type="ChEBI" id="CHEBI:57783"/>
        <dbReference type="ChEBI" id="CHEBI:58349"/>
        <dbReference type="ChEBI" id="CHEBI:78776"/>
        <dbReference type="ChEBI" id="CHEBI:78827"/>
        <dbReference type="EC" id="1.1.1.100"/>
    </reaction>
</comment>
<dbReference type="Gene3D" id="6.10.140.1410">
    <property type="match status" value="1"/>
</dbReference>
<dbReference type="InterPro" id="IPR013785">
    <property type="entry name" value="Aldolase_TIM"/>
</dbReference>
<dbReference type="InterPro" id="IPR037143">
    <property type="entry name" value="4-PPantetheinyl_Trfase_dom_sf"/>
</dbReference>
<dbReference type="Gene3D" id="3.40.47.10">
    <property type="match status" value="1"/>
</dbReference>
<evidence type="ECO:0000256" key="6">
    <source>
        <dbReference type="ARBA" id="ARBA00014008"/>
    </source>
</evidence>
<dbReference type="SUPFAM" id="SSF54637">
    <property type="entry name" value="Thioesterase/thiol ester dehydrase-isomerase"/>
    <property type="match status" value="2"/>
</dbReference>
<dbReference type="CDD" id="cd08950">
    <property type="entry name" value="KR_fFAS_SDR_c_like"/>
    <property type="match status" value="1"/>
</dbReference>
<dbReference type="SUPFAM" id="SSF51735">
    <property type="entry name" value="NAD(P)-binding Rossmann-fold domains"/>
    <property type="match status" value="1"/>
</dbReference>
<dbReference type="InterPro" id="IPR040899">
    <property type="entry name" value="Fas_alpha_ACP"/>
</dbReference>
<evidence type="ECO:0000256" key="15">
    <source>
        <dbReference type="ARBA" id="ARBA00022857"/>
    </source>
</evidence>
<keyword evidence="20" id="KW-0275">Fatty acid biosynthesis</keyword>
<name>A0A165D0R0_9BASI</name>
<dbReference type="PROSITE" id="PS52004">
    <property type="entry name" value="KS3_2"/>
    <property type="match status" value="1"/>
</dbReference>
<dbReference type="InterPro" id="IPR016035">
    <property type="entry name" value="Acyl_Trfase/lysoPLipase"/>
</dbReference>
<dbReference type="Pfam" id="PF22235">
    <property type="entry name" value="FAS1_thioest_ins"/>
    <property type="match status" value="1"/>
</dbReference>
<dbReference type="NCBIfam" id="TIGR00556">
    <property type="entry name" value="pantethn_trn"/>
    <property type="match status" value="1"/>
</dbReference>
<dbReference type="CDD" id="cd03447">
    <property type="entry name" value="FAS_MaoC"/>
    <property type="match status" value="1"/>
</dbReference>
<evidence type="ECO:0000256" key="10">
    <source>
        <dbReference type="ARBA" id="ARBA00022679"/>
    </source>
</evidence>
<dbReference type="SMART" id="SM00827">
    <property type="entry name" value="PKS_AT"/>
    <property type="match status" value="1"/>
</dbReference>
<dbReference type="SUPFAM" id="SSF51412">
    <property type="entry name" value="Inosine monophosphate dehydrogenase (IMPDH)"/>
    <property type="match status" value="1"/>
</dbReference>
<keyword evidence="11" id="KW-0479">Metal-binding</keyword>
<keyword evidence="9" id="KW-0597">Phosphoprotein</keyword>
<dbReference type="UniPathway" id="UPA00659"/>
<dbReference type="Pfam" id="PF17951">
    <property type="entry name" value="FAS_meander"/>
    <property type="match status" value="1"/>
</dbReference>
<dbReference type="EC" id="2.3.1.86" evidence="3"/>
<feature type="compositionally biased region" description="Polar residues" evidence="27">
    <location>
        <begin position="3431"/>
        <end position="3442"/>
    </location>
</feature>
<keyword evidence="18" id="KW-0520">NAD</keyword>
<evidence type="ECO:0000256" key="3">
    <source>
        <dbReference type="ARBA" id="ARBA00012878"/>
    </source>
</evidence>
<dbReference type="SUPFAM" id="SSF53901">
    <property type="entry name" value="Thiolase-like"/>
    <property type="match status" value="2"/>
</dbReference>
<dbReference type="InterPro" id="IPR004568">
    <property type="entry name" value="Ppantetheine-prot_Trfase_dom"/>
</dbReference>
<evidence type="ECO:0000256" key="7">
    <source>
        <dbReference type="ARBA" id="ARBA00022450"/>
    </source>
</evidence>
<dbReference type="Gene3D" id="3.30.1120.100">
    <property type="match status" value="1"/>
</dbReference>
<dbReference type="GO" id="GO:0004321">
    <property type="term" value="F:fatty-acyl-CoA synthase activity"/>
    <property type="evidence" value="ECO:0007669"/>
    <property type="project" value="UniProtKB-EC"/>
</dbReference>
<dbReference type="Pfam" id="PF18325">
    <property type="entry name" value="Fas_alpha_ACP"/>
    <property type="match status" value="1"/>
</dbReference>
<dbReference type="Pfam" id="PF17828">
    <property type="entry name" value="FAS_N"/>
    <property type="match status" value="1"/>
</dbReference>
<dbReference type="InterPro" id="IPR001227">
    <property type="entry name" value="Ac_transferase_dom_sf"/>
</dbReference>
<dbReference type="InterPro" id="IPR014043">
    <property type="entry name" value="Acyl_transferase_dom"/>
</dbReference>
<dbReference type="Pfam" id="PF18314">
    <property type="entry name" value="FAS_I_H"/>
    <property type="match status" value="1"/>
</dbReference>
<evidence type="ECO:0000256" key="18">
    <source>
        <dbReference type="ARBA" id="ARBA00023027"/>
    </source>
</evidence>
<dbReference type="Gene3D" id="6.20.240.10">
    <property type="match status" value="1"/>
</dbReference>
<evidence type="ECO:0000259" key="28">
    <source>
        <dbReference type="PROSITE" id="PS50075"/>
    </source>
</evidence>
<keyword evidence="17" id="KW-0843">Virulence</keyword>
<dbReference type="SUPFAM" id="SSF56214">
    <property type="entry name" value="4'-phosphopantetheinyl transferase"/>
    <property type="match status" value="1"/>
</dbReference>
<evidence type="ECO:0000256" key="9">
    <source>
        <dbReference type="ARBA" id="ARBA00022553"/>
    </source>
</evidence>
<dbReference type="EC" id="2.3.1.41" evidence="5"/>
<dbReference type="InterPro" id="IPR029069">
    <property type="entry name" value="HotDog_dom_sf"/>
</dbReference>
<dbReference type="Gene3D" id="3.20.20.70">
    <property type="entry name" value="Aldolase class I"/>
    <property type="match status" value="2"/>
</dbReference>
<dbReference type="FunFam" id="3.20.20.70:FF:000078">
    <property type="entry name" value="Fatty acid synthase beta subunit dehydratase"/>
    <property type="match status" value="1"/>
</dbReference>
<dbReference type="InterPro" id="IPR014031">
    <property type="entry name" value="Ketoacyl_synth_C"/>
</dbReference>
<evidence type="ECO:0000313" key="31">
    <source>
        <dbReference type="Proteomes" id="UP000076842"/>
    </source>
</evidence>
<dbReference type="GO" id="GO:0008897">
    <property type="term" value="F:holo-[acyl-carrier-protein] synthase activity"/>
    <property type="evidence" value="ECO:0007669"/>
    <property type="project" value="InterPro"/>
</dbReference>
<keyword evidence="22" id="KW-0511">Multifunctional enzyme</keyword>
<dbReference type="Pfam" id="PF13452">
    <property type="entry name" value="FAS1_DH_region"/>
    <property type="match status" value="1"/>
</dbReference>
<dbReference type="PANTHER" id="PTHR10982:SF21">
    <property type="entry name" value="FATTY ACID SYNTHASE SUBUNIT BETA"/>
    <property type="match status" value="1"/>
</dbReference>
<keyword evidence="21" id="KW-0456">Lyase</keyword>
<evidence type="ECO:0000259" key="29">
    <source>
        <dbReference type="PROSITE" id="PS52004"/>
    </source>
</evidence>
<dbReference type="GO" id="GO:0004316">
    <property type="term" value="F:3-oxoacyl-[acyl-carrier-protein] reductase (NADPH) activity"/>
    <property type="evidence" value="ECO:0007669"/>
    <property type="project" value="UniProtKB-EC"/>
</dbReference>
<comment type="catalytic activity">
    <reaction evidence="24">
        <text>acetyl-CoA + n malonyl-CoA + 2n NADPH + 4n H(+) = a long-chain-acyl-CoA + n CoA + n CO2 + 2n NADP(+).</text>
        <dbReference type="EC" id="2.3.1.86"/>
    </reaction>
</comment>
<dbReference type="Gene3D" id="3.30.70.3330">
    <property type="match status" value="1"/>
</dbReference>
<dbReference type="GO" id="GO:0000287">
    <property type="term" value="F:magnesium ion binding"/>
    <property type="evidence" value="ECO:0007669"/>
    <property type="project" value="InterPro"/>
</dbReference>
<dbReference type="PROSITE" id="PS50075">
    <property type="entry name" value="CARRIER"/>
    <property type="match status" value="1"/>
</dbReference>
<comment type="catalytic activity">
    <reaction evidence="26">
        <text>a fatty acyl-[ACP] + malonyl-[ACP] + H(+) = a 3-oxoacyl-[ACP] + holo-[ACP] + CO2</text>
        <dbReference type="Rhea" id="RHEA:22836"/>
        <dbReference type="Rhea" id="RHEA-COMP:9623"/>
        <dbReference type="Rhea" id="RHEA-COMP:9685"/>
        <dbReference type="Rhea" id="RHEA-COMP:9916"/>
        <dbReference type="Rhea" id="RHEA-COMP:14125"/>
        <dbReference type="ChEBI" id="CHEBI:15378"/>
        <dbReference type="ChEBI" id="CHEBI:16526"/>
        <dbReference type="ChEBI" id="CHEBI:64479"/>
        <dbReference type="ChEBI" id="CHEBI:78449"/>
        <dbReference type="ChEBI" id="CHEBI:78776"/>
        <dbReference type="ChEBI" id="CHEBI:138651"/>
        <dbReference type="EC" id="2.3.1.41"/>
    </reaction>
</comment>
<dbReference type="Proteomes" id="UP000076842">
    <property type="component" value="Unassembled WGS sequence"/>
</dbReference>
<dbReference type="GO" id="GO:0004312">
    <property type="term" value="F:fatty acid synthase activity"/>
    <property type="evidence" value="ECO:0007669"/>
    <property type="project" value="InterPro"/>
</dbReference>
<dbReference type="Pfam" id="PF01575">
    <property type="entry name" value="MaoC_dehydratas"/>
    <property type="match status" value="1"/>
</dbReference>
<dbReference type="InterPro" id="IPR002347">
    <property type="entry name" value="SDR_fam"/>
</dbReference>
<comment type="pathway">
    <text evidence="1">Lipid metabolism; fatty acid beta-oxidation.</text>
</comment>
<dbReference type="STRING" id="1353952.A0A165D0R0"/>
<dbReference type="HAMAP" id="MF_00101">
    <property type="entry name" value="AcpS"/>
    <property type="match status" value="1"/>
</dbReference>
<evidence type="ECO:0000256" key="14">
    <source>
        <dbReference type="ARBA" id="ARBA00022842"/>
    </source>
</evidence>
<dbReference type="CDD" id="cd00828">
    <property type="entry name" value="elong_cond_enzymes"/>
    <property type="match status" value="1"/>
</dbReference>
<evidence type="ECO:0000256" key="24">
    <source>
        <dbReference type="ARBA" id="ARBA00048237"/>
    </source>
</evidence>
<dbReference type="PANTHER" id="PTHR10982">
    <property type="entry name" value="MALONYL COA-ACYL CARRIER PROTEIN TRANSACYLASE"/>
    <property type="match status" value="1"/>
</dbReference>
<dbReference type="Gene3D" id="3.10.129.10">
    <property type="entry name" value="Hotdog Thioesterase"/>
    <property type="match status" value="2"/>
</dbReference>
<dbReference type="FunFam" id="3.30.70.3330:FF:000001">
    <property type="entry name" value="Fatty acid synthase subunit beta dehydratase"/>
    <property type="match status" value="1"/>
</dbReference>
<feature type="domain" description="Ketosynthase family 3 (KS3)" evidence="29">
    <location>
        <begin position="3161"/>
        <end position="3721"/>
    </location>
</feature>
<dbReference type="Pfam" id="PF00109">
    <property type="entry name" value="ketoacyl-synt"/>
    <property type="match status" value="1"/>
</dbReference>
<accession>A0A165D0R0</accession>
<dbReference type="Pfam" id="PF02801">
    <property type="entry name" value="Ketoacyl-synt_C"/>
    <property type="match status" value="1"/>
</dbReference>
<evidence type="ECO:0000256" key="19">
    <source>
        <dbReference type="ARBA" id="ARBA00023098"/>
    </source>
</evidence>
<evidence type="ECO:0000256" key="12">
    <source>
        <dbReference type="ARBA" id="ARBA00022801"/>
    </source>
</evidence>
<dbReference type="InterPro" id="IPR041550">
    <property type="entry name" value="FASI_helical"/>
</dbReference>
<keyword evidence="15" id="KW-0521">NADP</keyword>
<dbReference type="Gene3D" id="3.90.470.20">
    <property type="entry name" value="4'-phosphopantetheinyl transferase domain"/>
    <property type="match status" value="1"/>
</dbReference>
<evidence type="ECO:0000256" key="23">
    <source>
        <dbReference type="ARBA" id="ARBA00033756"/>
    </source>
</evidence>
<keyword evidence="8" id="KW-0444">Lipid biosynthesis</keyword>
<dbReference type="GO" id="GO:0006635">
    <property type="term" value="P:fatty acid beta-oxidation"/>
    <property type="evidence" value="ECO:0007669"/>
    <property type="project" value="UniProtKB-UniPathway"/>
</dbReference>
<comment type="subunit">
    <text evidence="23">[Alpha(6)beta(6)] hexamers of two multifunctional subunits (alpha and beta).</text>
</comment>
<dbReference type="FunFam" id="3.40.366.10:FF:000006">
    <property type="entry name" value="Fatty acid synthase beta subunit dehydratase"/>
    <property type="match status" value="1"/>
</dbReference>
<evidence type="ECO:0000256" key="26">
    <source>
        <dbReference type="ARBA" id="ARBA00049541"/>
    </source>
</evidence>
<dbReference type="SUPFAM" id="SSF52151">
    <property type="entry name" value="FabD/lysophospholipase-like"/>
    <property type="match status" value="2"/>
</dbReference>
<evidence type="ECO:0000256" key="13">
    <source>
        <dbReference type="ARBA" id="ARBA00022832"/>
    </source>
</evidence>
<dbReference type="FunFam" id="3.40.366.10:FF:000003">
    <property type="entry name" value="Fatty acid synthase subunit beta dehydratase"/>
    <property type="match status" value="1"/>
</dbReference>
<dbReference type="InterPro" id="IPR036291">
    <property type="entry name" value="NAD(P)-bd_dom_sf"/>
</dbReference>
<dbReference type="InterPro" id="IPR016039">
    <property type="entry name" value="Thiolase-like"/>
</dbReference>
<protein>
    <recommendedName>
        <fullName evidence="6">Fatty acid synthase subunit alpha</fullName>
        <ecNumber evidence="4">1.1.1.100</ecNumber>
        <ecNumber evidence="5">2.3.1.41</ecNumber>
        <ecNumber evidence="3">2.3.1.86</ecNumber>
    </recommendedName>
</protein>
<dbReference type="InterPro" id="IPR008278">
    <property type="entry name" value="4-PPantetheinyl_Trfase_dom"/>
</dbReference>
<dbReference type="OrthoDB" id="4251012at2759"/>
<proteinExistence type="inferred from homology"/>
<evidence type="ECO:0000256" key="25">
    <source>
        <dbReference type="ARBA" id="ARBA00048508"/>
    </source>
</evidence>
<dbReference type="InterPro" id="IPR020841">
    <property type="entry name" value="PKS_Beta-ketoAc_synthase_dom"/>
</dbReference>
<dbReference type="InterPro" id="IPR041099">
    <property type="entry name" value="FAS1_N"/>
</dbReference>
<dbReference type="InterPro" id="IPR013565">
    <property type="entry name" value="Fas1/AflB-like_central"/>
</dbReference>
<evidence type="ECO:0000256" key="1">
    <source>
        <dbReference type="ARBA" id="ARBA00005005"/>
    </source>
</evidence>
<dbReference type="FunFam" id="3.90.470.20:FF:000005">
    <property type="entry name" value="Fatty acid synthase alpha subunit FasA"/>
    <property type="match status" value="1"/>
</dbReference>
<dbReference type="Gene3D" id="6.10.140.1400">
    <property type="match status" value="1"/>
</dbReference>
<dbReference type="EC" id="1.1.1.100" evidence="4"/>
<dbReference type="GO" id="GO:0004315">
    <property type="term" value="F:3-oxoacyl-[acyl-carrier-protein] synthase activity"/>
    <property type="evidence" value="ECO:0007669"/>
    <property type="project" value="UniProtKB-EC"/>
</dbReference>
<dbReference type="Gene3D" id="6.10.60.10">
    <property type="match status" value="1"/>
</dbReference>
<evidence type="ECO:0000256" key="16">
    <source>
        <dbReference type="ARBA" id="ARBA00023002"/>
    </source>
</evidence>
<dbReference type="Gene3D" id="3.30.70.2490">
    <property type="match status" value="1"/>
</dbReference>
<dbReference type="InterPro" id="IPR018201">
    <property type="entry name" value="Ketoacyl_synth_AS"/>
</dbReference>
<dbReference type="Gene3D" id="3.40.50.720">
    <property type="entry name" value="NAD(P)-binding Rossmann-like Domain"/>
    <property type="match status" value="1"/>
</dbReference>
<keyword evidence="12" id="KW-0378">Hydrolase</keyword>
<dbReference type="Pfam" id="PF00698">
    <property type="entry name" value="Acyl_transf_1"/>
    <property type="match status" value="1"/>
</dbReference>
<evidence type="ECO:0000256" key="17">
    <source>
        <dbReference type="ARBA" id="ARBA00023026"/>
    </source>
</evidence>
<keyword evidence="14" id="KW-0460">Magnesium</keyword>
<evidence type="ECO:0000256" key="20">
    <source>
        <dbReference type="ARBA" id="ARBA00023160"/>
    </source>
</evidence>
<keyword evidence="31" id="KW-1185">Reference proteome</keyword>
<dbReference type="Gene3D" id="1.20.930.70">
    <property type="match status" value="1"/>
</dbReference>
<evidence type="ECO:0000256" key="2">
    <source>
        <dbReference type="ARBA" id="ARBA00007485"/>
    </source>
</evidence>
<dbReference type="Gene3D" id="3.90.25.70">
    <property type="match status" value="1"/>
</dbReference>
<dbReference type="FunCoup" id="A0A165D0R0">
    <property type="interactions" value="24"/>
</dbReference>
<dbReference type="GO" id="GO:0004318">
    <property type="term" value="F:enoyl-[acyl-carrier-protein] reductase (NADH) activity"/>
    <property type="evidence" value="ECO:0007669"/>
    <property type="project" value="InterPro"/>
</dbReference>
<dbReference type="GO" id="GO:0019171">
    <property type="term" value="F:(3R)-hydroxyacyl-[acyl-carrier-protein] dehydratase activity"/>
    <property type="evidence" value="ECO:0007669"/>
    <property type="project" value="InterPro"/>
</dbReference>
<keyword evidence="13" id="KW-0276">Fatty acid metabolism</keyword>
<comment type="similarity">
    <text evidence="2">Belongs to the thiolase-like superfamily. Fungal fatty acid synthetase subunit alpha family.</text>
</comment>
<evidence type="ECO:0000256" key="5">
    <source>
        <dbReference type="ARBA" id="ARBA00013191"/>
    </source>
</evidence>
<feature type="domain" description="Carrier" evidence="28">
    <location>
        <begin position="2232"/>
        <end position="2310"/>
    </location>
</feature>
<dbReference type="Pfam" id="PF08354">
    <property type="entry name" value="Fas1-AflB-like_hel"/>
    <property type="match status" value="1"/>
</dbReference>
<dbReference type="Pfam" id="PF00106">
    <property type="entry name" value="adh_short"/>
    <property type="match status" value="1"/>
</dbReference>
<dbReference type="PROSITE" id="PS00606">
    <property type="entry name" value="KS3_1"/>
    <property type="match status" value="1"/>
</dbReference>
<keyword evidence="16" id="KW-0560">Oxidoreductase</keyword>
<dbReference type="Gene3D" id="3.40.366.10">
    <property type="entry name" value="Malonyl-Coenzyme A Acyl Carrier Protein, domain 2"/>
    <property type="match status" value="3"/>
</dbReference>
<dbReference type="InterPro" id="IPR032088">
    <property type="entry name" value="SAT"/>
</dbReference>
<keyword evidence="10" id="KW-0808">Transferase</keyword>
<dbReference type="InterPro" id="IPR009081">
    <property type="entry name" value="PP-bd_ACP"/>
</dbReference>
<dbReference type="InterPro" id="IPR014030">
    <property type="entry name" value="Ketoacyl_synth_N"/>
</dbReference>
<dbReference type="GO" id="GO:0004300">
    <property type="term" value="F:enoyl-CoA hydratase activity"/>
    <property type="evidence" value="ECO:0007669"/>
    <property type="project" value="UniProtKB-ARBA"/>
</dbReference>
<dbReference type="InterPro" id="IPR002582">
    <property type="entry name" value="ACPS"/>
</dbReference>
<keyword evidence="19" id="KW-0443">Lipid metabolism</keyword>
<evidence type="ECO:0000256" key="21">
    <source>
        <dbReference type="ARBA" id="ARBA00023239"/>
    </source>
</evidence>
<dbReference type="GO" id="GO:0005835">
    <property type="term" value="C:fatty acid synthase complex"/>
    <property type="evidence" value="ECO:0007669"/>
    <property type="project" value="InterPro"/>
</dbReference>
<sequence>MTVPNGTPSHGEEEPIALRPLTLQSGATRVSIPVSASSNDWLVASVLREEFQASHQPAEAEVVQEDAEATPSTQPAIELTAQFLAHVASRPDEDKCFAASRLSILLSAVKHFTAAFLNTKDVHSLTASYDPDTRASVLTAYYTALAALERALPADQVPRGPKSALFEAAKSGHAEIYGLFGGQGTNEVYFDELQQLFDIYGPYVRDFISTATYEILEPLAAKAQEEGHAYYSHGLDVLAWLTGTAPRPPLAYLSSVPVSFPLMGLTQLVQYLVSCRVLGLHPGEMRALIKGATGHSQGVVSAVCIAASSSYDSYKINVAKALRWLFACGLRGQEAFPTLTVEPSLVADCVQGGEGTPSPMLAVTGLELEKLRPHIEKTNKHLPENSQLIVSLNNGRKAFVVTGPPRALCGLVNNLRKVRAPQGLEQSKIPFSQRKPVFSVRFLVVGVPYHSKYVAAGTDKVMEQDLAGEELWKAEELGTAVYNTFDGSDLRDLKTSITRSLCDQIFPEPIFWEKACDFPATATHAVDFGPGGMSGIGSLTQRNLEGRGVCTIVVGNKGPGAAELYDAETVKRAEKWEEVFTPRLVKTLDGRIQIDTPFSRLLGKPPIMVAGMTPTTVKAGFVSAVLRAGYHVELAGGGHYNPAALRAKVAEIQAQIPAGVGLTLNALYINQRQFGFQFPLWQEMRREGTPVEGFCVAAGIPSTEKAAEIIGALQACGIRHIAFKPGSVDGIRQVINIAASNPDFPIIMQWTGGRAGGHHSCEDFHQPILSTYGAIRQQKNIALVAGSGFGAAEEVWPYITGDWSKDMFGVERMPFDGVLFASWVMIAKEAHTSESVKQLIVKAPGVGDAQWEGTYKKETGGILTVKSELGEPIHKIATRAIKLWKEYDESIFALPKEKRLPWLAQNKDKVIARLNADFQKPWFPAKADGSVVGDIGDMTYEEVVRRMVKLMFVAHQKRWVDISLRNLVGDWLRRVEERFAGVNGHGPKASVLQSFTSLDDPEAFLTKFFQTYPVSKEQLVASEDKAYFLAISQRPGQKPVPFIPVLDASFEVWFKKDSLWQAEDIDAVVDQDPQRVCILQGPVAAKYAKQANVPIKEMLGGIESGLISRLLERYYGGDESKVPTVDYIGAPPEAFNAKIPTQYGIGVTHEGDKTTYALGKTMPPVAKWLDFLAGPQVSWLSALLRSISIAQGKAHIDNPMRRLFVPRPEQRVEVVKKDGAITSVALYGAIRSHGPMPHSFKAAEVTYDQAKKLISVTINESRKGVSVPLTLEFNYRPDMGNCPIHEVMDKRNWRIKEFYWKLWFGDNEALPTIGLRDVLTGPEVTIDAETVERFCAVVGNQAEPFKSVRSEEVQAPMDFAIVTGWQALMKAIFPPSIDGDLLKLVHLSNGFRQMDGEPPLKVGDVCSSKVSIASVTNTDSGKSVTVRGHLLRDGRPVMEVSSSFLYRGRFSDFQNTFEKTIEPEFEVELQTAAQVGVVQSKEWFQWDDDSAPLQPGTTLLFQTESEVFYKEKASYSGVHVEGAAYIRHHTYGLVKVATIDYESGPTQGNPVTAYLNRHGKQVGTEVMFENAGYSLTSTESPSVFTAPFTNEPYSKVSGDFNPIHINPYFSCYAALPGTITHGMWSSAATRKYVESVAAQGHPERVLSYNVNFVGMVLPGDELSVKLTHVGMKNGNMLIKVLTANSNGEKIIEGTAEVAQPPTAYVFTGQGSQEPNMGMELYNSSPAAKAVWDAADEHLTNVYGFSIIDIVRNNPKSKTIHFGGIKGQAIRQRYIQMTYDTMDKDGNVKTLPLFPEITDRSLEFSFSSPNGLLYATQFAQIALVVTEKAAFEDMKSKGLVQMGCSFAGHSLGEYSALASIAGVLPISALTDVVFFRGLTMQRAVERDSQNRSNYAMCAVNPGRVSKTFSDAALREVVDVIGHRTETLLEIVNFNVEGQQYVCAGELVSLQTLTNVLNYLKKESIDIPKLTEKFSVEKVKEMLDDIVDECYKMALVLKEKEGHIKLERGFATIPLPGIDVPFHSRYLWAGVMPFRAYLSKKINPTQLDPDLLIGRYIPNLIAQPFEVTREYAQKIYDQTLSPKLDKVIRHWDEENWALPENRQKLAYIILVELLAYQFASPVRWIETQDLIFSRYKSERFIEIGPSPTLTGMATRTLKAKYETQDDSIGRTRVILCAAKNIKEIYYQFEDEVAEEVPATTEAATSAPAAAAAPAPVAVPVAAAPPAGGAAEIPDEPLKAVDTLRVIIAQKLKKKVEEVPLGKTIKELVGGKSTLQNEILGDLQLEFSSAPEKGEEMPLEELGGALGVGYSGALGKYTTGLVARLVGGKMPGGFNATTIKSYLSKSWGLGPARSDAVLLLGLTMEPAKRLGSEAEAKAWLDGVVSSYAKQTGISLSSGSTGGGGGAASGGAVINSEEFLKFQARQDAFAEQNVQLYMRYLGKDSRAGARMYDQEKATSAALQAKLDAIDKEHGDAYIQGIQPVFDPLKARHFDSSWNWVRQDALLMFYDIIFGRLTTVDREITARCIAIMNRADPALLRYMQYRIDQVDASKGETYRLAKEFGQQLLDNCKEVVNEPPRYKDVTFPTAPHTEVTAKGDIVYTEINRPNVRKLEAYVLEMASGGPGIPKNVNYQKVHDDVTKLWNFVKSQPEIGQEQKQTIKNLHDEVVRSLRRTPAETRLRPSGQRTRRSSSQFLRPKLSSPITTLAEDKVPLLHLKRKVGTNWQYSSNLTSVYMDVLTEIATSGTTFREKNALLTGVGKGSIGVEILKGLLSGGAHVVITTSRFSRSTVQYYQDIFQKVGSRGSALTVVPFNQGSRQDVEALVDYIYTTLGMDLDYIIPFAALPENGREIDGIDDKSELAHRIMLVNLLRLMGAVKTKKAARHFVTRPTQVVLPLSPNHGIFGNDGLYSESKIALETLFNRWNAESWGEYLCLAGAVIGWTRGTGLMNANNMVSAKIEEHGVRTFSAKEMAFNILGLMHPILFSITQVEPIWADLNGGMDRLPDIADVTTRIRIDLNAESELRKAVNRDTSADFKVVHGVEAERLHQTVSVTPRANFKFEVPKLESPENLANLGDLRGMLDLDKVIVITGFAEVGPWGSSRTRWEMEARGQFSIEGCIEMAWMMGYIKHFDGRLKSGQLYVGWVDAQTEEPVDDKDIKGKYEKDILAHAGIRLIEPELFNGYDPKKKIAYQEIELNYDLEPLEVAEADAAKFKHEHGDRCDIWEQEGVWFAKLKKGARIIVPKAFHFDRLVAGQIPTGWNAGRYGIPDDIIAQTDRTALWALVCTAEALTMSGFTDPYELYKYVHPSQVGTSLGSGMGGIESLSAMFKDRREEKDVQKDVLQETFINTVAGWVNLLLLSSSGPVKIPVGACATALQSLEIACDTILTGKAKVMIAGGFDDFGEEGSTEFANMKATSNAETELAMGREPAEMSRPTTSTRSGFMESQGTGVQVIMSAKTALEMGATIRAVVAYTATATDKQGRSIPAPGRGPLSHAREIKSEKPLPLLDIKYRARQLAFRRRQVAQWLENEHAMLKDEISLRREQGEAVDDAFVQERVAFIEDEAVRQEKDALGTFGMLEGSDPRIAPLRRALAVWGLNADDIGVVSMHGTSTSANDKNESNIYHDLFAHLSRTPGNCVPAIAQKYLTGHPKGGAAAWMLQGLVQSVESGIIPGNRNADNVDIALRKWEHLMFPSKSIHTDGINAGLMTSFGFGQVGGLALIIHPRYLFAALAPEQYTEYRGKNRLRAMSTYKAMSEMMITNSLVKIKDHPPYSDELELPVLLNPLARTERDALGGYSFTAKQLPKKAPVNSANAATLAAALSQVSDVSGVGVDHELISAVPSWNPTFVSRNFTDEEVSYCRKQPDPAASFAARWAGKEAVFKSLGVASKGAAASMKDIEIVAQPTGAPTVVLHGDAKAAADAKGIKSVHLSLSHSETAAVAFAQASSS</sequence>
<dbReference type="InParanoid" id="A0A165D0R0"/>
<evidence type="ECO:0000256" key="27">
    <source>
        <dbReference type="SAM" id="MobiDB-lite"/>
    </source>
</evidence>
<reference evidence="30 31" key="1">
    <citation type="journal article" date="2016" name="Mol. Biol. Evol.">
        <title>Comparative Genomics of Early-Diverging Mushroom-Forming Fungi Provides Insights into the Origins of Lignocellulose Decay Capabilities.</title>
        <authorList>
            <person name="Nagy L.G."/>
            <person name="Riley R."/>
            <person name="Tritt A."/>
            <person name="Adam C."/>
            <person name="Daum C."/>
            <person name="Floudas D."/>
            <person name="Sun H."/>
            <person name="Yadav J.S."/>
            <person name="Pangilinan J."/>
            <person name="Larsson K.H."/>
            <person name="Matsuura K."/>
            <person name="Barry K."/>
            <person name="Labutti K."/>
            <person name="Kuo R."/>
            <person name="Ohm R.A."/>
            <person name="Bhattacharya S.S."/>
            <person name="Shirouzu T."/>
            <person name="Yoshinaga Y."/>
            <person name="Martin F.M."/>
            <person name="Grigoriev I.V."/>
            <person name="Hibbett D.S."/>
        </authorList>
    </citation>
    <scope>NUCLEOTIDE SEQUENCE [LARGE SCALE GENOMIC DNA]</scope>
    <source>
        <strain evidence="30 31">HHB12733</strain>
    </source>
</reference>
<dbReference type="InterPro" id="IPR039569">
    <property type="entry name" value="FAS1-like_DH_region"/>
</dbReference>
<dbReference type="FunFam" id="1.20.930.70:FF:000001">
    <property type="entry name" value="Fatty acid synthase beta subunit dehydratase"/>
    <property type="match status" value="1"/>
</dbReference>
<dbReference type="InterPro" id="IPR040883">
    <property type="entry name" value="FAS_meander"/>
</dbReference>
<dbReference type="InterPro" id="IPR002539">
    <property type="entry name" value="MaoC-like_dom"/>
</dbReference>
<dbReference type="GO" id="GO:0016787">
    <property type="term" value="F:hydrolase activity"/>
    <property type="evidence" value="ECO:0007669"/>
    <property type="project" value="UniProtKB-KW"/>
</dbReference>
<dbReference type="Pfam" id="PF01648">
    <property type="entry name" value="ACPS"/>
    <property type="match status" value="1"/>
</dbReference>
<dbReference type="EMBL" id="KV424090">
    <property type="protein sequence ID" value="KZT51809.1"/>
    <property type="molecule type" value="Genomic_DNA"/>
</dbReference>
<evidence type="ECO:0000256" key="22">
    <source>
        <dbReference type="ARBA" id="ARBA00023268"/>
    </source>
</evidence>
<evidence type="ECO:0000256" key="4">
    <source>
        <dbReference type="ARBA" id="ARBA00012948"/>
    </source>
</evidence>
<dbReference type="PRINTS" id="PR01483">
    <property type="entry name" value="FASYNTHASE"/>
</dbReference>
<feature type="region of interest" description="Disordered" evidence="27">
    <location>
        <begin position="3417"/>
        <end position="3442"/>
    </location>
</feature>
<dbReference type="InterPro" id="IPR050830">
    <property type="entry name" value="Fungal_FAS"/>
</dbReference>
<dbReference type="Gene3D" id="6.10.250.1930">
    <property type="match status" value="1"/>
</dbReference>
<keyword evidence="7" id="KW-0596">Phosphopantetheine</keyword>
<gene>
    <name evidence="30" type="ORF">CALCODRAFT_487629</name>
</gene>